<dbReference type="EMBL" id="DWWD01000034">
    <property type="protein sequence ID" value="HJC50672.1"/>
    <property type="molecule type" value="Genomic_DNA"/>
</dbReference>
<keyword evidence="5" id="KW-0408">Iron</keyword>
<gene>
    <name evidence="8" type="primary">yqeK</name>
    <name evidence="8" type="ORF">H9754_08910</name>
</gene>
<accession>A0A9D2PHB0</accession>
<dbReference type="EC" id="3.6.1.41" evidence="1"/>
<dbReference type="SMART" id="SM00471">
    <property type="entry name" value="HDc"/>
    <property type="match status" value="1"/>
</dbReference>
<evidence type="ECO:0000256" key="5">
    <source>
        <dbReference type="ARBA" id="ARBA00023004"/>
    </source>
</evidence>
<reference evidence="8" key="1">
    <citation type="journal article" date="2021" name="PeerJ">
        <title>Extensive microbial diversity within the chicken gut microbiome revealed by metagenomics and culture.</title>
        <authorList>
            <person name="Gilroy R."/>
            <person name="Ravi A."/>
            <person name="Getino M."/>
            <person name="Pursley I."/>
            <person name="Horton D.L."/>
            <person name="Alikhan N.F."/>
            <person name="Baker D."/>
            <person name="Gharbi K."/>
            <person name="Hall N."/>
            <person name="Watson M."/>
            <person name="Adriaenssens E.M."/>
            <person name="Foster-Nyarko E."/>
            <person name="Jarju S."/>
            <person name="Secka A."/>
            <person name="Antonio M."/>
            <person name="Oren A."/>
            <person name="Chaudhuri R.R."/>
            <person name="La Ragione R."/>
            <person name="Hildebrand F."/>
            <person name="Pallen M.J."/>
        </authorList>
    </citation>
    <scope>NUCLEOTIDE SEQUENCE</scope>
    <source>
        <strain evidence="8">ChiSjej3B21-8574</strain>
    </source>
</reference>
<dbReference type="AlphaFoldDB" id="A0A9D2PHB0"/>
<dbReference type="GO" id="GO:0008803">
    <property type="term" value="F:bis(5'-nucleosyl)-tetraphosphatase (symmetrical) activity"/>
    <property type="evidence" value="ECO:0007669"/>
    <property type="project" value="UniProtKB-EC"/>
</dbReference>
<dbReference type="NCBIfam" id="TIGR00488">
    <property type="entry name" value="bis(5'-nucleosyl)-tetraphosphatase (symmetrical) YqeK"/>
    <property type="match status" value="1"/>
</dbReference>
<comment type="caution">
    <text evidence="8">The sequence shown here is derived from an EMBL/GenBank/DDBJ whole genome shotgun (WGS) entry which is preliminary data.</text>
</comment>
<keyword evidence="4 8" id="KW-0378">Hydrolase</keyword>
<evidence type="ECO:0000256" key="6">
    <source>
        <dbReference type="ARBA" id="ARBA00049417"/>
    </source>
</evidence>
<evidence type="ECO:0000313" key="9">
    <source>
        <dbReference type="Proteomes" id="UP000823904"/>
    </source>
</evidence>
<keyword evidence="3" id="KW-0547">Nucleotide-binding</keyword>
<evidence type="ECO:0000256" key="1">
    <source>
        <dbReference type="ARBA" id="ARBA00012506"/>
    </source>
</evidence>
<dbReference type="PANTHER" id="PTHR35795">
    <property type="entry name" value="SLR1885 PROTEIN"/>
    <property type="match status" value="1"/>
</dbReference>
<feature type="domain" description="HD" evidence="7">
    <location>
        <begin position="21"/>
        <end position="136"/>
    </location>
</feature>
<evidence type="ECO:0000256" key="2">
    <source>
        <dbReference type="ARBA" id="ARBA00022723"/>
    </source>
</evidence>
<organism evidence="8 9">
    <name type="scientific">Candidatus Anaerostipes avistercoris</name>
    <dbReference type="NCBI Taxonomy" id="2838462"/>
    <lineage>
        <taxon>Bacteria</taxon>
        <taxon>Bacillati</taxon>
        <taxon>Bacillota</taxon>
        <taxon>Clostridia</taxon>
        <taxon>Lachnospirales</taxon>
        <taxon>Lachnospiraceae</taxon>
        <taxon>Anaerostipes</taxon>
    </lineage>
</organism>
<dbReference type="InterPro" id="IPR003607">
    <property type="entry name" value="HD/PDEase_dom"/>
</dbReference>
<dbReference type="GO" id="GO:0000166">
    <property type="term" value="F:nucleotide binding"/>
    <property type="evidence" value="ECO:0007669"/>
    <property type="project" value="UniProtKB-KW"/>
</dbReference>
<dbReference type="CDD" id="cd00077">
    <property type="entry name" value="HDc"/>
    <property type="match status" value="1"/>
</dbReference>
<evidence type="ECO:0000256" key="3">
    <source>
        <dbReference type="ARBA" id="ARBA00022741"/>
    </source>
</evidence>
<dbReference type="InterPro" id="IPR051094">
    <property type="entry name" value="Diverse_Catalytic_Enzymes"/>
</dbReference>
<dbReference type="Pfam" id="PF01966">
    <property type="entry name" value="HD"/>
    <property type="match status" value="1"/>
</dbReference>
<sequence length="189" mass="21557">MVYMNINEIEEKLSQVLKPGRYRHSQGVAYTAANMAAVFDQDTEKAFRAGMLHDCAKGYSLKEQEGFCRTYGICLDDILPDSPQLMHSALAPHIAEEFYQEKDPDILSAIECHTTGKPGMKPLEQIIFIADYIEPNRKMIPGLPAVRRLAFQDLDLCTRTILKNTIEYLESQGQKIGHETIETYEYYQT</sequence>
<evidence type="ECO:0000256" key="4">
    <source>
        <dbReference type="ARBA" id="ARBA00022801"/>
    </source>
</evidence>
<evidence type="ECO:0000259" key="7">
    <source>
        <dbReference type="PROSITE" id="PS51831"/>
    </source>
</evidence>
<dbReference type="PROSITE" id="PS51831">
    <property type="entry name" value="HD"/>
    <property type="match status" value="1"/>
</dbReference>
<dbReference type="Proteomes" id="UP000823904">
    <property type="component" value="Unassembled WGS sequence"/>
</dbReference>
<keyword evidence="2" id="KW-0479">Metal-binding</keyword>
<protein>
    <recommendedName>
        <fullName evidence="1">bis(5'-nucleosyl)-tetraphosphatase (symmetrical)</fullName>
        <ecNumber evidence="1">3.6.1.41</ecNumber>
    </recommendedName>
</protein>
<reference evidence="8" key="2">
    <citation type="submission" date="2021-04" db="EMBL/GenBank/DDBJ databases">
        <authorList>
            <person name="Gilroy R."/>
        </authorList>
    </citation>
    <scope>NUCLEOTIDE SEQUENCE</scope>
    <source>
        <strain evidence="8">ChiSjej3B21-8574</strain>
    </source>
</reference>
<proteinExistence type="predicted"/>
<dbReference type="GO" id="GO:0046872">
    <property type="term" value="F:metal ion binding"/>
    <property type="evidence" value="ECO:0007669"/>
    <property type="project" value="UniProtKB-KW"/>
</dbReference>
<name>A0A9D2PHB0_9FIRM</name>
<evidence type="ECO:0000313" key="8">
    <source>
        <dbReference type="EMBL" id="HJC50672.1"/>
    </source>
</evidence>
<dbReference type="Gene3D" id="1.10.3210.10">
    <property type="entry name" value="Hypothetical protein af1432"/>
    <property type="match status" value="1"/>
</dbReference>
<dbReference type="SUPFAM" id="SSF109604">
    <property type="entry name" value="HD-domain/PDEase-like"/>
    <property type="match status" value="1"/>
</dbReference>
<dbReference type="InterPro" id="IPR006674">
    <property type="entry name" value="HD_domain"/>
</dbReference>
<dbReference type="PANTHER" id="PTHR35795:SF1">
    <property type="entry name" value="BIS(5'-NUCLEOSYL)-TETRAPHOSPHATASE, SYMMETRICAL"/>
    <property type="match status" value="1"/>
</dbReference>
<comment type="catalytic activity">
    <reaction evidence="6">
        <text>P(1),P(4)-bis(5'-adenosyl) tetraphosphate + H2O = 2 ADP + 2 H(+)</text>
        <dbReference type="Rhea" id="RHEA:24252"/>
        <dbReference type="ChEBI" id="CHEBI:15377"/>
        <dbReference type="ChEBI" id="CHEBI:15378"/>
        <dbReference type="ChEBI" id="CHEBI:58141"/>
        <dbReference type="ChEBI" id="CHEBI:456216"/>
        <dbReference type="EC" id="3.6.1.41"/>
    </reaction>
</comment>
<dbReference type="InterPro" id="IPR005249">
    <property type="entry name" value="YqeK"/>
</dbReference>